<gene>
    <name evidence="2" type="primary">CG9132-RB</name>
</gene>
<dbReference type="EMBL" id="BT120338">
    <property type="protein sequence ID" value="ADC55510.1"/>
    <property type="molecule type" value="mRNA"/>
</dbReference>
<evidence type="ECO:0000313" key="2">
    <source>
        <dbReference type="EMBL" id="ADC55510.1"/>
    </source>
</evidence>
<accession>D3DN13</accession>
<protein>
    <submittedName>
        <fullName evidence="2">RE21268p</fullName>
    </submittedName>
</protein>
<organism evidence="2">
    <name type="scientific">Drosophila melanogaster</name>
    <name type="common">Fruit fly</name>
    <dbReference type="NCBI Taxonomy" id="7227"/>
    <lineage>
        <taxon>Eukaryota</taxon>
        <taxon>Metazoa</taxon>
        <taxon>Ecdysozoa</taxon>
        <taxon>Arthropoda</taxon>
        <taxon>Hexapoda</taxon>
        <taxon>Insecta</taxon>
        <taxon>Pterygota</taxon>
        <taxon>Neoptera</taxon>
        <taxon>Endopterygota</taxon>
        <taxon>Diptera</taxon>
        <taxon>Brachycera</taxon>
        <taxon>Muscomorpha</taxon>
        <taxon>Ephydroidea</taxon>
        <taxon>Drosophilidae</taxon>
        <taxon>Drosophila</taxon>
        <taxon>Sophophora</taxon>
    </lineage>
</organism>
<feature type="transmembrane region" description="Helical" evidence="1">
    <location>
        <begin position="84"/>
        <end position="102"/>
    </location>
</feature>
<keyword evidence="1" id="KW-0812">Transmembrane</keyword>
<keyword evidence="1" id="KW-0472">Membrane</keyword>
<keyword evidence="1" id="KW-1133">Transmembrane helix</keyword>
<name>D3DN13_DROME</name>
<proteinExistence type="evidence at transcript level"/>
<evidence type="ECO:0000256" key="1">
    <source>
        <dbReference type="SAM" id="Phobius"/>
    </source>
</evidence>
<dbReference type="AlphaFoldDB" id="D3DN13"/>
<reference evidence="2" key="1">
    <citation type="submission" date="2010-02" db="EMBL/GenBank/DDBJ databases">
        <authorList>
            <person name="Carlson J."/>
            <person name="Booth B."/>
            <person name="Frise E."/>
            <person name="Park S."/>
            <person name="Wan K."/>
            <person name="Yu C."/>
            <person name="Celniker S."/>
        </authorList>
    </citation>
    <scope>NUCLEOTIDE SEQUENCE</scope>
    <source>
        <strain evidence="2">Berkeley</strain>
    </source>
</reference>
<sequence length="105" mass="12268">MSDRTHYMPILFIVNSIPNYHPLPNDPIVSHPLPCMGIPEIMQIYAPVSHFLTRLTLFEIGIELNDQFYGFTLFERFAIGIRSLYIHIYIYIYIVLFSKVAHTHA</sequence>